<gene>
    <name evidence="3" type="ordered locus">Caka_3013</name>
</gene>
<keyword evidence="1" id="KW-0488">Methylation</keyword>
<dbReference type="AlphaFoldDB" id="D5EHY6"/>
<dbReference type="Pfam" id="PF07963">
    <property type="entry name" value="N_methyl"/>
    <property type="match status" value="1"/>
</dbReference>
<organism evidence="3 4">
    <name type="scientific">Coraliomargarita akajimensis (strain DSM 45221 / IAM 15411 / JCM 23193 / KCTC 12865 / 04OKA010-24)</name>
    <dbReference type="NCBI Taxonomy" id="583355"/>
    <lineage>
        <taxon>Bacteria</taxon>
        <taxon>Pseudomonadati</taxon>
        <taxon>Verrucomicrobiota</taxon>
        <taxon>Opitutia</taxon>
        <taxon>Puniceicoccales</taxon>
        <taxon>Coraliomargaritaceae</taxon>
        <taxon>Coraliomargarita</taxon>
    </lineage>
</organism>
<evidence type="ECO:0000256" key="1">
    <source>
        <dbReference type="ARBA" id="ARBA00022481"/>
    </source>
</evidence>
<dbReference type="GO" id="GO:0015628">
    <property type="term" value="P:protein secretion by the type II secretion system"/>
    <property type="evidence" value="ECO:0007669"/>
    <property type="project" value="InterPro"/>
</dbReference>
<protein>
    <submittedName>
        <fullName evidence="3">Type II secretion pathway protein XcpT</fullName>
    </submittedName>
</protein>
<accession>D5EHY6</accession>
<proteinExistence type="predicted"/>
<keyword evidence="2" id="KW-0812">Transmembrane</keyword>
<evidence type="ECO:0000313" key="4">
    <source>
        <dbReference type="Proteomes" id="UP000000925"/>
    </source>
</evidence>
<reference evidence="3 4" key="1">
    <citation type="journal article" date="2010" name="Stand. Genomic Sci.">
        <title>Complete genome sequence of Coraliomargarita akajimensis type strain (04OKA010-24).</title>
        <authorList>
            <person name="Mavromatis K."/>
            <person name="Abt B."/>
            <person name="Brambilla E."/>
            <person name="Lapidus A."/>
            <person name="Copeland A."/>
            <person name="Deshpande S."/>
            <person name="Nolan M."/>
            <person name="Lucas S."/>
            <person name="Tice H."/>
            <person name="Cheng J.F."/>
            <person name="Han C."/>
            <person name="Detter J.C."/>
            <person name="Woyke T."/>
            <person name="Goodwin L."/>
            <person name="Pitluck S."/>
            <person name="Held B."/>
            <person name="Brettin T."/>
            <person name="Tapia R."/>
            <person name="Ivanova N."/>
            <person name="Mikhailova N."/>
            <person name="Pati A."/>
            <person name="Liolios K."/>
            <person name="Chen A."/>
            <person name="Palaniappan K."/>
            <person name="Land M."/>
            <person name="Hauser L."/>
            <person name="Chang Y.J."/>
            <person name="Jeffries C.D."/>
            <person name="Rohde M."/>
            <person name="Goker M."/>
            <person name="Bristow J."/>
            <person name="Eisen J.A."/>
            <person name="Markowitz V."/>
            <person name="Hugenholtz P."/>
            <person name="Klenk H.P."/>
            <person name="Kyrpides N.C."/>
        </authorList>
    </citation>
    <scope>NUCLEOTIDE SEQUENCE [LARGE SCALE GENOMIC DNA]</scope>
    <source>
        <strain evidence="4">DSM 45221 / IAM 15411 / JCM 23193 / KCTC 12865</strain>
    </source>
</reference>
<dbReference type="KEGG" id="caa:Caka_3013"/>
<keyword evidence="2" id="KW-1133">Transmembrane helix</keyword>
<dbReference type="NCBIfam" id="TIGR02532">
    <property type="entry name" value="IV_pilin_GFxxxE"/>
    <property type="match status" value="1"/>
</dbReference>
<dbReference type="Proteomes" id="UP000000925">
    <property type="component" value="Chromosome"/>
</dbReference>
<dbReference type="InterPro" id="IPR000983">
    <property type="entry name" value="Bac_GSPG_pilin"/>
</dbReference>
<dbReference type="PRINTS" id="PR00813">
    <property type="entry name" value="BCTERIALGSPG"/>
</dbReference>
<evidence type="ECO:0000256" key="2">
    <source>
        <dbReference type="SAM" id="Phobius"/>
    </source>
</evidence>
<keyword evidence="2" id="KW-0472">Membrane</keyword>
<sequence length="212" mass="23855">MIRKPDDSQELRRRRRSGFTLIELLLVVSIILVLAGITFGVSRGVQNSQARARAKAELAVLAQALEAFKTHHGDYPWTNPSKNGGLTEEQVLSKALLGYMEFRKDSSGNVSFMRKQGIPNSGPKSFMDPTKIEFIGSMPKQVTQEPDIKFVDPWGGVYQYKYKHVDNWENFGFVLYSTGADLNQQGYFENNGLINLNNKTNSANKDNILYGE</sequence>
<dbReference type="eggNOG" id="COG4968">
    <property type="taxonomic scope" value="Bacteria"/>
</dbReference>
<dbReference type="Gene3D" id="3.30.700.10">
    <property type="entry name" value="Glycoprotein, Type 4 Pilin"/>
    <property type="match status" value="1"/>
</dbReference>
<dbReference type="PANTHER" id="PTHR30093">
    <property type="entry name" value="GENERAL SECRETION PATHWAY PROTEIN G"/>
    <property type="match status" value="1"/>
</dbReference>
<dbReference type="STRING" id="583355.Caka_3013"/>
<dbReference type="GO" id="GO:0015627">
    <property type="term" value="C:type II protein secretion system complex"/>
    <property type="evidence" value="ECO:0007669"/>
    <property type="project" value="InterPro"/>
</dbReference>
<dbReference type="InterPro" id="IPR045584">
    <property type="entry name" value="Pilin-like"/>
</dbReference>
<dbReference type="SUPFAM" id="SSF54523">
    <property type="entry name" value="Pili subunits"/>
    <property type="match status" value="1"/>
</dbReference>
<dbReference type="EMBL" id="CP001998">
    <property type="protein sequence ID" value="ADE56026.1"/>
    <property type="molecule type" value="Genomic_DNA"/>
</dbReference>
<dbReference type="RefSeq" id="WP_013044742.1">
    <property type="nucleotide sequence ID" value="NC_014008.1"/>
</dbReference>
<feature type="transmembrane region" description="Helical" evidence="2">
    <location>
        <begin position="21"/>
        <end position="41"/>
    </location>
</feature>
<evidence type="ECO:0000313" key="3">
    <source>
        <dbReference type="EMBL" id="ADE56026.1"/>
    </source>
</evidence>
<keyword evidence="4" id="KW-1185">Reference proteome</keyword>
<dbReference type="HOGENOM" id="CLU_1298054_0_0_0"/>
<dbReference type="InterPro" id="IPR012902">
    <property type="entry name" value="N_methyl_site"/>
</dbReference>
<name>D5EHY6_CORAD</name>